<comment type="caution">
    <text evidence="2">The sequence shown here is derived from an EMBL/GenBank/DDBJ whole genome shotgun (WGS) entry which is preliminary data.</text>
</comment>
<evidence type="ECO:0000313" key="3">
    <source>
        <dbReference type="Proteomes" id="UP001172673"/>
    </source>
</evidence>
<dbReference type="PANTHER" id="PTHR31527">
    <property type="entry name" value="RE64534P"/>
    <property type="match status" value="1"/>
</dbReference>
<organism evidence="2 3">
    <name type="scientific">Cladophialophora chaetospira</name>
    <dbReference type="NCBI Taxonomy" id="386627"/>
    <lineage>
        <taxon>Eukaryota</taxon>
        <taxon>Fungi</taxon>
        <taxon>Dikarya</taxon>
        <taxon>Ascomycota</taxon>
        <taxon>Pezizomycotina</taxon>
        <taxon>Eurotiomycetes</taxon>
        <taxon>Chaetothyriomycetidae</taxon>
        <taxon>Chaetothyriales</taxon>
        <taxon>Herpotrichiellaceae</taxon>
        <taxon>Cladophialophora</taxon>
    </lineage>
</organism>
<evidence type="ECO:0000313" key="2">
    <source>
        <dbReference type="EMBL" id="KAJ9602781.1"/>
    </source>
</evidence>
<protein>
    <recommendedName>
        <fullName evidence="1">DUF1989 domain-containing protein</fullName>
    </recommendedName>
</protein>
<evidence type="ECO:0000259" key="1">
    <source>
        <dbReference type="Pfam" id="PF09347"/>
    </source>
</evidence>
<reference evidence="2" key="1">
    <citation type="submission" date="2022-10" db="EMBL/GenBank/DDBJ databases">
        <title>Culturing micro-colonial fungi from biological soil crusts in the Mojave desert and describing Neophaeococcomyces mojavensis, and introducing the new genera and species Taxawa tesnikishii.</title>
        <authorList>
            <person name="Kurbessoian T."/>
            <person name="Stajich J.E."/>
        </authorList>
    </citation>
    <scope>NUCLEOTIDE SEQUENCE</scope>
    <source>
        <strain evidence="2">TK_41</strain>
    </source>
</reference>
<dbReference type="EMBL" id="JAPDRK010000024">
    <property type="protein sequence ID" value="KAJ9602781.1"/>
    <property type="molecule type" value="Genomic_DNA"/>
</dbReference>
<accession>A0AA39CC39</accession>
<dbReference type="PANTHER" id="PTHR31527:SF0">
    <property type="entry name" value="RE64534P"/>
    <property type="match status" value="1"/>
</dbReference>
<feature type="domain" description="DUF1989" evidence="1">
    <location>
        <begin position="13"/>
        <end position="215"/>
    </location>
</feature>
<dbReference type="Proteomes" id="UP001172673">
    <property type="component" value="Unassembled WGS sequence"/>
</dbReference>
<gene>
    <name evidence="2" type="ORF">H2200_012561</name>
</gene>
<dbReference type="InterPro" id="IPR018959">
    <property type="entry name" value="DUF1989"/>
</dbReference>
<proteinExistence type="predicted"/>
<dbReference type="Pfam" id="PF09347">
    <property type="entry name" value="DUF1989"/>
    <property type="match status" value="1"/>
</dbReference>
<keyword evidence="3" id="KW-1185">Reference proteome</keyword>
<dbReference type="AlphaFoldDB" id="A0AA39CC39"/>
<name>A0AA39CC39_9EURO</name>
<sequence>MPPSSPYSLNTTHTIPARSSVAVPLSASQKLTVINTHGTQVVDFWALELPTDSSSAPPSPEKPLELTTYLSMSHTRAALLSLSPVAPCTLYTSKRSPILKFISDTSGGIHDTIIAACDIHRYRQLGVPEGQYHENCSDNLRIALQRDTPGYILPAPFNTPESTVPDPFNLFMNIPVKPRPQALHESNTTAGGTISFQPTVSGPGGKVVFEVLVDCIVGMSCCPQDLVPINHGGPTECQFIVEN</sequence>